<sequence>MQPATRPVNPAPGSRPRHPQTLAPPPQSTSAAAPRLAMRCTAASEILSCYLQNHTPQIRFNEIDLLICLAVGRSSTFGRTLLPFSTEVQRHKDPSHRLLHIHPPILILLPPRDLKVP</sequence>
<gene>
    <name evidence="2" type="ORF">BDA96_05G190800</name>
</gene>
<evidence type="ECO:0000313" key="2">
    <source>
        <dbReference type="EMBL" id="KAG0530487.1"/>
    </source>
</evidence>
<dbReference type="EMBL" id="CM027684">
    <property type="protein sequence ID" value="KAG0530487.1"/>
    <property type="molecule type" value="Genomic_DNA"/>
</dbReference>
<protein>
    <submittedName>
        <fullName evidence="2">Uncharacterized protein</fullName>
    </submittedName>
</protein>
<evidence type="ECO:0000313" key="3">
    <source>
        <dbReference type="Proteomes" id="UP000807115"/>
    </source>
</evidence>
<feature type="region of interest" description="Disordered" evidence="1">
    <location>
        <begin position="1"/>
        <end position="35"/>
    </location>
</feature>
<name>A0A921UFX3_SORBI</name>
<proteinExistence type="predicted"/>
<dbReference type="AlphaFoldDB" id="A0A921UFX3"/>
<comment type="caution">
    <text evidence="2">The sequence shown here is derived from an EMBL/GenBank/DDBJ whole genome shotgun (WGS) entry which is preliminary data.</text>
</comment>
<organism evidence="2 3">
    <name type="scientific">Sorghum bicolor</name>
    <name type="common">Sorghum</name>
    <name type="synonym">Sorghum vulgare</name>
    <dbReference type="NCBI Taxonomy" id="4558"/>
    <lineage>
        <taxon>Eukaryota</taxon>
        <taxon>Viridiplantae</taxon>
        <taxon>Streptophyta</taxon>
        <taxon>Embryophyta</taxon>
        <taxon>Tracheophyta</taxon>
        <taxon>Spermatophyta</taxon>
        <taxon>Magnoliopsida</taxon>
        <taxon>Liliopsida</taxon>
        <taxon>Poales</taxon>
        <taxon>Poaceae</taxon>
        <taxon>PACMAD clade</taxon>
        <taxon>Panicoideae</taxon>
        <taxon>Andropogonodae</taxon>
        <taxon>Andropogoneae</taxon>
        <taxon>Sorghinae</taxon>
        <taxon>Sorghum</taxon>
    </lineage>
</organism>
<dbReference type="Proteomes" id="UP000807115">
    <property type="component" value="Chromosome 5"/>
</dbReference>
<evidence type="ECO:0000256" key="1">
    <source>
        <dbReference type="SAM" id="MobiDB-lite"/>
    </source>
</evidence>
<dbReference type="EMBL" id="CM027684">
    <property type="protein sequence ID" value="KAG0530486.1"/>
    <property type="molecule type" value="Genomic_DNA"/>
</dbReference>
<reference evidence="2" key="2">
    <citation type="submission" date="2020-10" db="EMBL/GenBank/DDBJ databases">
        <authorList>
            <person name="Cooper E.A."/>
            <person name="Brenton Z.W."/>
            <person name="Flinn B.S."/>
            <person name="Jenkins J."/>
            <person name="Shu S."/>
            <person name="Flowers D."/>
            <person name="Luo F."/>
            <person name="Wang Y."/>
            <person name="Xia P."/>
            <person name="Barry K."/>
            <person name="Daum C."/>
            <person name="Lipzen A."/>
            <person name="Yoshinaga Y."/>
            <person name="Schmutz J."/>
            <person name="Saski C."/>
            <person name="Vermerris W."/>
            <person name="Kresovich S."/>
        </authorList>
    </citation>
    <scope>NUCLEOTIDE SEQUENCE</scope>
</reference>
<reference evidence="2" key="1">
    <citation type="journal article" date="2019" name="BMC Genomics">
        <title>A new reference genome for Sorghum bicolor reveals high levels of sequence similarity between sweet and grain genotypes: implications for the genetics of sugar metabolism.</title>
        <authorList>
            <person name="Cooper E.A."/>
            <person name="Brenton Z.W."/>
            <person name="Flinn B.S."/>
            <person name="Jenkins J."/>
            <person name="Shu S."/>
            <person name="Flowers D."/>
            <person name="Luo F."/>
            <person name="Wang Y."/>
            <person name="Xia P."/>
            <person name="Barry K."/>
            <person name="Daum C."/>
            <person name="Lipzen A."/>
            <person name="Yoshinaga Y."/>
            <person name="Schmutz J."/>
            <person name="Saski C."/>
            <person name="Vermerris W."/>
            <person name="Kresovich S."/>
        </authorList>
    </citation>
    <scope>NUCLEOTIDE SEQUENCE</scope>
</reference>
<accession>A0A921UFX3</accession>